<dbReference type="PANTHER" id="PTHR30383">
    <property type="entry name" value="THIOESTERASE 1/PROTEASE 1/LYSOPHOSPHOLIPASE L1"/>
    <property type="match status" value="1"/>
</dbReference>
<dbReference type="RefSeq" id="WP_178255551.1">
    <property type="nucleotide sequence ID" value="NZ_JACSPQ010000001.1"/>
</dbReference>
<evidence type="ECO:0000313" key="4">
    <source>
        <dbReference type="Proteomes" id="UP000616346"/>
    </source>
</evidence>
<keyword evidence="1" id="KW-0732">Signal</keyword>
<comment type="caution">
    <text evidence="3">The sequence shown here is derived from an EMBL/GenBank/DDBJ whole genome shotgun (WGS) entry which is preliminary data.</text>
</comment>
<dbReference type="InterPro" id="IPR036514">
    <property type="entry name" value="SGNH_hydro_sf"/>
</dbReference>
<dbReference type="InterPro" id="IPR013830">
    <property type="entry name" value="SGNH_hydro"/>
</dbReference>
<name>A0ABR8V7P0_9BACT</name>
<dbReference type="Gene3D" id="3.40.50.1110">
    <property type="entry name" value="SGNH hydrolase"/>
    <property type="match status" value="1"/>
</dbReference>
<reference evidence="3 4" key="1">
    <citation type="submission" date="2020-08" db="EMBL/GenBank/DDBJ databases">
        <title>A Genomic Blueprint of the Chicken Gut Microbiome.</title>
        <authorList>
            <person name="Gilroy R."/>
            <person name="Ravi A."/>
            <person name="Getino M."/>
            <person name="Pursley I."/>
            <person name="Horton D.L."/>
            <person name="Alikhan N.-F."/>
            <person name="Baker D."/>
            <person name="Gharbi K."/>
            <person name="Hall N."/>
            <person name="Watson M."/>
            <person name="Adriaenssens E.M."/>
            <person name="Foster-Nyarko E."/>
            <person name="Jarju S."/>
            <person name="Secka A."/>
            <person name="Antonio M."/>
            <person name="Oren A."/>
            <person name="Chaudhuri R."/>
            <person name="La Ragione R.M."/>
            <person name="Hildebrand F."/>
            <person name="Pallen M.J."/>
        </authorList>
    </citation>
    <scope>NUCLEOTIDE SEQUENCE [LARGE SCALE GENOMIC DNA]</scope>
    <source>
        <strain evidence="3 4">Sa1YUN3</strain>
    </source>
</reference>
<proteinExistence type="predicted"/>
<dbReference type="Pfam" id="PF13472">
    <property type="entry name" value="Lipase_GDSL_2"/>
    <property type="match status" value="1"/>
</dbReference>
<keyword evidence="4" id="KW-1185">Reference proteome</keyword>
<sequence length="322" mass="36700">MRQSRIRLWIITLCGLFGLLFPLAVEAQDPVPEKARRDRNSGIINPSHELQQLMQFVPVCNPMPESFKNTGDNQIIDPDASLDKVWEKISKMESPVRIVHIGDSHVRGHVFPYVVRKNLEHDFGDEAVLDMEVSYRTSGLAHETGRAGIVYHIIGVNGATCATFSTDERIRMIIDLNPDLVIVSFGTNEAHGRRYSTSEHLWQMQSLIDRLRNKCPDLTFLITTPPGAYVRSGRRGRVINPRTASVVKTEQEFAETNHLALWDMYHIVGGEDRACRNWLSADMYQRDRIHFTVAGYTLQGLLLHEALIKAYNTYVAIQQDRF</sequence>
<evidence type="ECO:0000259" key="2">
    <source>
        <dbReference type="Pfam" id="PF13472"/>
    </source>
</evidence>
<dbReference type="PANTHER" id="PTHR30383:SF29">
    <property type="entry name" value="SGNH HYDROLASE-TYPE ESTERASE DOMAIN-CONTAINING PROTEIN"/>
    <property type="match status" value="1"/>
</dbReference>
<dbReference type="SUPFAM" id="SSF52266">
    <property type="entry name" value="SGNH hydrolase"/>
    <property type="match status" value="1"/>
</dbReference>
<organism evidence="3 4">
    <name type="scientific">Phocaeicola faecium</name>
    <dbReference type="NCBI Taxonomy" id="2762213"/>
    <lineage>
        <taxon>Bacteria</taxon>
        <taxon>Pseudomonadati</taxon>
        <taxon>Bacteroidota</taxon>
        <taxon>Bacteroidia</taxon>
        <taxon>Bacteroidales</taxon>
        <taxon>Bacteroidaceae</taxon>
        <taxon>Phocaeicola</taxon>
    </lineage>
</organism>
<feature type="chain" id="PRO_5047209966" description="SGNH hydrolase-type esterase domain-containing protein" evidence="1">
    <location>
        <begin position="28"/>
        <end position="322"/>
    </location>
</feature>
<feature type="signal peptide" evidence="1">
    <location>
        <begin position="1"/>
        <end position="27"/>
    </location>
</feature>
<feature type="domain" description="SGNH hydrolase-type esterase" evidence="2">
    <location>
        <begin position="133"/>
        <end position="297"/>
    </location>
</feature>
<evidence type="ECO:0000256" key="1">
    <source>
        <dbReference type="SAM" id="SignalP"/>
    </source>
</evidence>
<protein>
    <recommendedName>
        <fullName evidence="2">SGNH hydrolase-type esterase domain-containing protein</fullName>
    </recommendedName>
</protein>
<gene>
    <name evidence="3" type="ORF">H9626_00140</name>
</gene>
<dbReference type="InterPro" id="IPR051532">
    <property type="entry name" value="Ester_Hydrolysis_Enzymes"/>
</dbReference>
<dbReference type="EMBL" id="JACSPQ010000001">
    <property type="protein sequence ID" value="MBD8000641.1"/>
    <property type="molecule type" value="Genomic_DNA"/>
</dbReference>
<dbReference type="Proteomes" id="UP000616346">
    <property type="component" value="Unassembled WGS sequence"/>
</dbReference>
<accession>A0ABR8V7P0</accession>
<evidence type="ECO:0000313" key="3">
    <source>
        <dbReference type="EMBL" id="MBD8000641.1"/>
    </source>
</evidence>